<organism evidence="1 2">
    <name type="scientific">Streblomastix strix</name>
    <dbReference type="NCBI Taxonomy" id="222440"/>
    <lineage>
        <taxon>Eukaryota</taxon>
        <taxon>Metamonada</taxon>
        <taxon>Preaxostyla</taxon>
        <taxon>Oxymonadida</taxon>
        <taxon>Streblomastigidae</taxon>
        <taxon>Streblomastix</taxon>
    </lineage>
</organism>
<feature type="non-terminal residue" evidence="1">
    <location>
        <position position="22"/>
    </location>
</feature>
<evidence type="ECO:0000313" key="2">
    <source>
        <dbReference type="Proteomes" id="UP000324800"/>
    </source>
</evidence>
<dbReference type="EMBL" id="SNRW01031719">
    <property type="protein sequence ID" value="KAA6357237.1"/>
    <property type="molecule type" value="Genomic_DNA"/>
</dbReference>
<evidence type="ECO:0000313" key="1">
    <source>
        <dbReference type="EMBL" id="KAA6357237.1"/>
    </source>
</evidence>
<comment type="caution">
    <text evidence="1">The sequence shown here is derived from an EMBL/GenBank/DDBJ whole genome shotgun (WGS) entry which is preliminary data.</text>
</comment>
<protein>
    <submittedName>
        <fullName evidence="1">Uncharacterized protein</fullName>
    </submittedName>
</protein>
<dbReference type="AlphaFoldDB" id="A0A5J4TGB3"/>
<reference evidence="1 2" key="1">
    <citation type="submission" date="2019-03" db="EMBL/GenBank/DDBJ databases">
        <title>Single cell metagenomics reveals metabolic interactions within the superorganism composed of flagellate Streblomastix strix and complex community of Bacteroidetes bacteria on its surface.</title>
        <authorList>
            <person name="Treitli S.C."/>
            <person name="Kolisko M."/>
            <person name="Husnik F."/>
            <person name="Keeling P."/>
            <person name="Hampl V."/>
        </authorList>
    </citation>
    <scope>NUCLEOTIDE SEQUENCE [LARGE SCALE GENOMIC DNA]</scope>
    <source>
        <strain evidence="1">ST1C</strain>
    </source>
</reference>
<dbReference type="Proteomes" id="UP000324800">
    <property type="component" value="Unassembled WGS sequence"/>
</dbReference>
<proteinExistence type="predicted"/>
<name>A0A5J4TGB3_9EUKA</name>
<accession>A0A5J4TGB3</accession>
<dbReference type="Gene3D" id="1.10.287.3240">
    <property type="match status" value="1"/>
</dbReference>
<gene>
    <name evidence="1" type="ORF">EZS28_047235</name>
</gene>
<sequence length="22" mass="2621">MIPRVEATIHYIESEMSEAERE</sequence>